<proteinExistence type="inferred from homology"/>
<evidence type="ECO:0000259" key="6">
    <source>
        <dbReference type="Pfam" id="PF02770"/>
    </source>
</evidence>
<keyword evidence="3" id="KW-0285">Flavoprotein</keyword>
<reference evidence="8" key="2">
    <citation type="journal article" date="2023" name="IMA Fungus">
        <title>Comparative genomic study of the Penicillium genus elucidates a diverse pangenome and 15 lateral gene transfer events.</title>
        <authorList>
            <person name="Petersen C."/>
            <person name="Sorensen T."/>
            <person name="Nielsen M.R."/>
            <person name="Sondergaard T.E."/>
            <person name="Sorensen J.L."/>
            <person name="Fitzpatrick D.A."/>
            <person name="Frisvad J.C."/>
            <person name="Nielsen K.L."/>
        </authorList>
    </citation>
    <scope>NUCLEOTIDE SEQUENCE</scope>
    <source>
        <strain evidence="8">IBT 23319</strain>
    </source>
</reference>
<evidence type="ECO:0000256" key="4">
    <source>
        <dbReference type="ARBA" id="ARBA00022827"/>
    </source>
</evidence>
<dbReference type="PANTHER" id="PTHR43884">
    <property type="entry name" value="ACYL-COA DEHYDROGENASE"/>
    <property type="match status" value="1"/>
</dbReference>
<dbReference type="InterPro" id="IPR013786">
    <property type="entry name" value="AcylCoA_DH/ox_N"/>
</dbReference>
<dbReference type="Pfam" id="PF02771">
    <property type="entry name" value="Acyl-CoA_dh_N"/>
    <property type="match status" value="1"/>
</dbReference>
<comment type="caution">
    <text evidence="8">The sequence shown here is derived from an EMBL/GenBank/DDBJ whole genome shotgun (WGS) entry which is preliminary data.</text>
</comment>
<reference evidence="8" key="1">
    <citation type="submission" date="2022-11" db="EMBL/GenBank/DDBJ databases">
        <authorList>
            <person name="Petersen C."/>
        </authorList>
    </citation>
    <scope>NUCLEOTIDE SEQUENCE</scope>
    <source>
        <strain evidence="8">IBT 23319</strain>
    </source>
</reference>
<dbReference type="Pfam" id="PF02770">
    <property type="entry name" value="Acyl-CoA_dh_M"/>
    <property type="match status" value="1"/>
</dbReference>
<evidence type="ECO:0000259" key="5">
    <source>
        <dbReference type="Pfam" id="PF00441"/>
    </source>
</evidence>
<dbReference type="AlphaFoldDB" id="A0A9W9PG00"/>
<comment type="cofactor">
    <cofactor evidence="1">
        <name>FAD</name>
        <dbReference type="ChEBI" id="CHEBI:57692"/>
    </cofactor>
</comment>
<dbReference type="InterPro" id="IPR016039">
    <property type="entry name" value="Thiolase-like"/>
</dbReference>
<accession>A0A9W9PG00</accession>
<dbReference type="InterPro" id="IPR036250">
    <property type="entry name" value="AcylCo_DH-like_C"/>
</dbReference>
<evidence type="ECO:0000313" key="9">
    <source>
        <dbReference type="Proteomes" id="UP001147733"/>
    </source>
</evidence>
<dbReference type="EMBL" id="JAPQKT010000001">
    <property type="protein sequence ID" value="KAJ5243453.1"/>
    <property type="molecule type" value="Genomic_DNA"/>
</dbReference>
<dbReference type="Gene3D" id="1.10.540.10">
    <property type="entry name" value="Acyl-CoA dehydrogenase/oxidase, N-terminal domain"/>
    <property type="match status" value="1"/>
</dbReference>
<dbReference type="OrthoDB" id="435240at2759"/>
<organism evidence="8 9">
    <name type="scientific">Penicillium citrinum</name>
    <dbReference type="NCBI Taxonomy" id="5077"/>
    <lineage>
        <taxon>Eukaryota</taxon>
        <taxon>Fungi</taxon>
        <taxon>Dikarya</taxon>
        <taxon>Ascomycota</taxon>
        <taxon>Pezizomycotina</taxon>
        <taxon>Eurotiomycetes</taxon>
        <taxon>Eurotiomycetidae</taxon>
        <taxon>Eurotiales</taxon>
        <taxon>Aspergillaceae</taxon>
        <taxon>Penicillium</taxon>
    </lineage>
</organism>
<sequence length="755" mass="83459">MIPIIIGIADIKNRSAKVEDAREPAALMLEAIHAAIKDASGSTANSTKLQSSIDSIDVVKTWTWPYSDLPGLLGQKLGVQPKHKLYSEHGGNQPAKLLDDAARRIATGENQVAVLTGAEALASLGAPIHIYPLYENGFRAHRGQSIEENHQESAILYGNFSQTAASNQYAWNYGQKPETAESIGTISKKNRMICFPYPLLMNAFNTVNLGAACIVTSTEFAKQLGVPEEKWIYPLWERPNFYESSAISKSLDECLKSSSLKPSDIGIYDFYSCFPIVPKLACHHLGISITEPQKAITVLGGLTSFGGAGNNYSMHCQSKAKSFIHAHQPQARRMNLENVHPMNNISCLMFPRSTRPLHARATEFLQNQDPDLSDSQRTVREAVGKICSDFPDEYWARVDETHKFPTELYDALARQGWLGICLPQRYGGSELGISEAAVMMQTISESGAGMTGASSIHMNIFGLEPVAKFGTEEQKERWLTPLIAGRERACFGVTEPNTGLDTLKLQSTARRDGEGYKLSGQKIWISTAQRADKILILVRTTPRDQVRKPSQGLSLFYTDLQVPEVDITEIPKMGRAAVDTNTLFFDNWHVPATDRVGPEDEGFKMIIHGMNAERILIGAEALGLGFAAIRRAALYAGERVVFGRPIGQNQGVQHPLAESWMKLEAARMMIYQAARLYDQGYPGGEYANAGKYLAAEAAFEACERAILAHGGMGYAKEYHVERYLREVFIPRIAPVSREMIFNYVGERVLGLPRSY</sequence>
<dbReference type="Proteomes" id="UP001147733">
    <property type="component" value="Unassembled WGS sequence"/>
</dbReference>
<evidence type="ECO:0000259" key="7">
    <source>
        <dbReference type="Pfam" id="PF02771"/>
    </source>
</evidence>
<dbReference type="SUPFAM" id="SSF53901">
    <property type="entry name" value="Thiolase-like"/>
    <property type="match status" value="2"/>
</dbReference>
<dbReference type="CDD" id="cd00567">
    <property type="entry name" value="ACAD"/>
    <property type="match status" value="1"/>
</dbReference>
<dbReference type="InterPro" id="IPR037069">
    <property type="entry name" value="AcylCoA_DH/ox_N_sf"/>
</dbReference>
<dbReference type="GO" id="GO:0050660">
    <property type="term" value="F:flavin adenine dinucleotide binding"/>
    <property type="evidence" value="ECO:0007669"/>
    <property type="project" value="InterPro"/>
</dbReference>
<dbReference type="SUPFAM" id="SSF47203">
    <property type="entry name" value="Acyl-CoA dehydrogenase C-terminal domain-like"/>
    <property type="match status" value="1"/>
</dbReference>
<dbReference type="Gene3D" id="1.20.140.10">
    <property type="entry name" value="Butyryl-CoA Dehydrogenase, subunit A, domain 3"/>
    <property type="match status" value="1"/>
</dbReference>
<comment type="similarity">
    <text evidence="2">Belongs to the acyl-CoA dehydrogenase family.</text>
</comment>
<feature type="domain" description="Acyl-CoA dehydrogenase/oxidase C-terminal" evidence="5">
    <location>
        <begin position="600"/>
        <end position="748"/>
    </location>
</feature>
<dbReference type="PANTHER" id="PTHR43884:SF12">
    <property type="entry name" value="ISOVALERYL-COA DEHYDROGENASE, MITOCHONDRIAL-RELATED"/>
    <property type="match status" value="1"/>
</dbReference>
<dbReference type="InterPro" id="IPR046373">
    <property type="entry name" value="Acyl-CoA_Oxase/DH_mid-dom_sf"/>
</dbReference>
<dbReference type="GO" id="GO:0003995">
    <property type="term" value="F:acyl-CoA dehydrogenase activity"/>
    <property type="evidence" value="ECO:0007669"/>
    <property type="project" value="TreeGrafter"/>
</dbReference>
<dbReference type="RefSeq" id="XP_056506457.1">
    <property type="nucleotide sequence ID" value="XM_056640700.1"/>
</dbReference>
<feature type="domain" description="Acyl-CoA oxidase/dehydrogenase middle" evidence="6">
    <location>
        <begin position="490"/>
        <end position="587"/>
    </location>
</feature>
<protein>
    <recommendedName>
        <fullName evidence="10">Acyl-CoA dehydrogenase</fullName>
    </recommendedName>
</protein>
<feature type="domain" description="Acyl-CoA dehydrogenase/oxidase N-terminal" evidence="7">
    <location>
        <begin position="373"/>
        <end position="485"/>
    </location>
</feature>
<evidence type="ECO:0008006" key="10">
    <source>
        <dbReference type="Google" id="ProtNLM"/>
    </source>
</evidence>
<dbReference type="Pfam" id="PF00441">
    <property type="entry name" value="Acyl-CoA_dh_1"/>
    <property type="match status" value="1"/>
</dbReference>
<dbReference type="InterPro" id="IPR009100">
    <property type="entry name" value="AcylCoA_DH/oxidase_NM_dom_sf"/>
</dbReference>
<keyword evidence="4" id="KW-0274">FAD</keyword>
<dbReference type="InterPro" id="IPR006091">
    <property type="entry name" value="Acyl-CoA_Oxase/DH_mid-dom"/>
</dbReference>
<evidence type="ECO:0000256" key="3">
    <source>
        <dbReference type="ARBA" id="ARBA00022630"/>
    </source>
</evidence>
<evidence type="ECO:0000256" key="1">
    <source>
        <dbReference type="ARBA" id="ARBA00001974"/>
    </source>
</evidence>
<evidence type="ECO:0000256" key="2">
    <source>
        <dbReference type="ARBA" id="ARBA00009347"/>
    </source>
</evidence>
<evidence type="ECO:0000313" key="8">
    <source>
        <dbReference type="EMBL" id="KAJ5243453.1"/>
    </source>
</evidence>
<keyword evidence="9" id="KW-1185">Reference proteome</keyword>
<dbReference type="FunFam" id="1.20.140.10:FF:000012">
    <property type="entry name" value="Acyl-CoA dehydrogenase fadE12"/>
    <property type="match status" value="1"/>
</dbReference>
<dbReference type="Gene3D" id="2.40.110.10">
    <property type="entry name" value="Butyryl-CoA Dehydrogenase, subunit A, domain 2"/>
    <property type="match status" value="1"/>
</dbReference>
<name>A0A9W9PG00_PENCI</name>
<dbReference type="SUPFAM" id="SSF56645">
    <property type="entry name" value="Acyl-CoA dehydrogenase NM domain-like"/>
    <property type="match status" value="1"/>
</dbReference>
<gene>
    <name evidence="8" type="ORF">N7469_001780</name>
</gene>
<dbReference type="GeneID" id="81379867"/>
<dbReference type="Gene3D" id="3.40.47.10">
    <property type="match status" value="1"/>
</dbReference>
<dbReference type="InterPro" id="IPR009075">
    <property type="entry name" value="AcylCo_DH/oxidase_C"/>
</dbReference>
<dbReference type="GO" id="GO:0016746">
    <property type="term" value="F:acyltransferase activity"/>
    <property type="evidence" value="ECO:0007669"/>
    <property type="project" value="InterPro"/>
</dbReference>